<sequence length="485" mass="51215">MALETFATTAASLTLTTGEMLELQPGTNQVLTLLDGWFSPAGTRREGTSRLWAHGSFSERGWRDQRVITVGGHIFTETRAEAAAMTDTLAAALADGTAGKFIVDDADLGYREASVYITGNPDVKWNGGLDIFFMIDMVAPDPRKYGEPVNVGTPAAAPGGGLALPLFAPQLGTKLRTNYASQPSVEYASTNWTPYGSNTTGAVMTNGGKYGPNYYRLTYSASSTGNRGRYHDEPVAVTSGETWTASMWVRPSTTLTLKMNMEFRTAADVLVGSTVQGTAVSCPANVWTRLSVSGAATGNADVIRVQNYAFTATFPAGATYDLDAEQIERGTLTDYMDGDTTASDKAYQWTGTAGNSASNEYSLADSGGVLDFGPAGAPGTVTLENAGTADSAPVFTVSGYAPGFTITEVSTGARLIYTGTVLAGQTLVINAADGSVLLDGYADRSAFLSRREWTRVPGRGRNTYLFESPGNDGASLTLGVKPAWW</sequence>
<dbReference type="Gene3D" id="2.60.120.260">
    <property type="entry name" value="Galactose-binding domain-like"/>
    <property type="match status" value="1"/>
</dbReference>
<name>A0AA96HU00_9CAUD</name>
<evidence type="ECO:0000313" key="2">
    <source>
        <dbReference type="Proteomes" id="UP001302726"/>
    </source>
</evidence>
<gene>
    <name evidence="1" type="primary">18</name>
    <name evidence="1" type="ORF">SEA_WILDWEST_18</name>
</gene>
<proteinExistence type="predicted"/>
<dbReference type="EMBL" id="OR521060">
    <property type="protein sequence ID" value="WNO26037.1"/>
    <property type="molecule type" value="Genomic_DNA"/>
</dbReference>
<protein>
    <submittedName>
        <fullName evidence="1">Minor tail protein</fullName>
    </submittedName>
</protein>
<keyword evidence="2" id="KW-1185">Reference proteome</keyword>
<evidence type="ECO:0000313" key="1">
    <source>
        <dbReference type="EMBL" id="WNO26037.1"/>
    </source>
</evidence>
<organism evidence="1 2">
    <name type="scientific">Arthrobacter phage Wildwest</name>
    <dbReference type="NCBI Taxonomy" id="3051767"/>
    <lineage>
        <taxon>Viruses</taxon>
        <taxon>Duplodnaviria</taxon>
        <taxon>Heunggongvirae</taxon>
        <taxon>Uroviricota</taxon>
        <taxon>Caudoviricetes</taxon>
        <taxon>Casidaviridae</taxon>
        <taxon>Manhattanvirus</taxon>
        <taxon>Manhattanvirus wildwest</taxon>
    </lineage>
</organism>
<accession>A0AA96HU00</accession>
<reference evidence="1 2" key="1">
    <citation type="submission" date="2023-08" db="EMBL/GenBank/DDBJ databases">
        <authorList>
            <person name="Bearden H.B."/>
            <person name="Frey A.C."/>
            <person name="Joo S.-Y."/>
            <person name="Kamran I.N."/>
            <person name="Lloyd G.E."/>
            <person name="Ohms H.J."/>
            <person name="Prayaga B.S."/>
            <person name="Spencer A.M."/>
            <person name="Gunewardana D.V."/>
            <person name="Tuisl T.J."/>
            <person name="Uhde A.K."/>
            <person name="Van-Hees R.D."/>
            <person name="Walther L.D."/>
            <person name="Wang S.Y."/>
            <person name="Woods E.A."/>
            <person name="Yates E.K."/>
            <person name="Khan H.A."/>
            <person name="Gomez J.L."/>
            <person name="Wire N.L."/>
            <person name="Adair T.L."/>
            <person name="Washington J.M."/>
            <person name="Ko C."/>
            <person name="Russell D.A."/>
            <person name="Jacobs-Sera D."/>
            <person name="Hatfull G.F."/>
        </authorList>
    </citation>
    <scope>NUCLEOTIDE SEQUENCE [LARGE SCALE GENOMIC DNA]</scope>
</reference>
<dbReference type="Proteomes" id="UP001302726">
    <property type="component" value="Segment"/>
</dbReference>